<evidence type="ECO:0000256" key="1">
    <source>
        <dbReference type="ARBA" id="ARBA00010641"/>
    </source>
</evidence>
<dbReference type="InterPro" id="IPR014284">
    <property type="entry name" value="RNA_pol_sigma-70_dom"/>
</dbReference>
<dbReference type="InterPro" id="IPR011517">
    <property type="entry name" value="RNA_pol_sigma70_ECF-like"/>
</dbReference>
<dbReference type="Pfam" id="PF07638">
    <property type="entry name" value="Sigma70_ECF"/>
    <property type="match status" value="1"/>
</dbReference>
<keyword evidence="2" id="KW-0805">Transcription regulation</keyword>
<name>A0A0K0XZN5_9GAMM</name>
<keyword evidence="3" id="KW-0731">Sigma factor</keyword>
<dbReference type="SUPFAM" id="SSF88946">
    <property type="entry name" value="Sigma2 domain of RNA polymerase sigma factors"/>
    <property type="match status" value="1"/>
</dbReference>
<evidence type="ECO:0000256" key="2">
    <source>
        <dbReference type="ARBA" id="ARBA00023015"/>
    </source>
</evidence>
<dbReference type="Gene3D" id="1.10.10.10">
    <property type="entry name" value="Winged helix-like DNA-binding domain superfamily/Winged helix DNA-binding domain"/>
    <property type="match status" value="1"/>
</dbReference>
<feature type="domain" description="RNA polymerase sigma-70 ECF-like HTH" evidence="5">
    <location>
        <begin position="6"/>
        <end position="179"/>
    </location>
</feature>
<dbReference type="GO" id="GO:0016987">
    <property type="term" value="F:sigma factor activity"/>
    <property type="evidence" value="ECO:0007669"/>
    <property type="project" value="UniProtKB-KW"/>
</dbReference>
<dbReference type="EMBL" id="CP012154">
    <property type="protein sequence ID" value="AKS43144.1"/>
    <property type="molecule type" value="Genomic_DNA"/>
</dbReference>
<evidence type="ECO:0000256" key="3">
    <source>
        <dbReference type="ARBA" id="ARBA00023082"/>
    </source>
</evidence>
<reference evidence="6 7" key="1">
    <citation type="submission" date="2015-07" db="EMBL/GenBank/DDBJ databases">
        <authorList>
            <person name="Noorani M."/>
        </authorList>
    </citation>
    <scope>NUCLEOTIDE SEQUENCE [LARGE SCALE GENOMIC DNA]</scope>
    <source>
        <strain evidence="6 7">KCTC 42284</strain>
    </source>
</reference>
<dbReference type="KEGG" id="wma:WM2015_2787"/>
<sequence length="188" mass="20929">MLNTGEGAQDAFAEAYQQVYGELRRLAQHHLNAERPGHTLSATALVNEAFLKLSAQSRAEWLNRAQFFSVASTAMRRILVNHARDRCRLKRGGGGERVDLDAPDVLARLVSDDRCLELLAVERLLEGLAELDPRAARVTECRYFAGYTNEETADALGISVVTVKRAWRLARAWMARELERDAAHPTAG</sequence>
<gene>
    <name evidence="6" type="ORF">WM2015_2787</name>
</gene>
<keyword evidence="7" id="KW-1185">Reference proteome</keyword>
<dbReference type="Gene3D" id="1.10.1740.10">
    <property type="match status" value="1"/>
</dbReference>
<organism evidence="6 7">
    <name type="scientific">Wenzhouxiangella marina</name>
    <dbReference type="NCBI Taxonomy" id="1579979"/>
    <lineage>
        <taxon>Bacteria</taxon>
        <taxon>Pseudomonadati</taxon>
        <taxon>Pseudomonadota</taxon>
        <taxon>Gammaproteobacteria</taxon>
        <taxon>Chromatiales</taxon>
        <taxon>Wenzhouxiangellaceae</taxon>
        <taxon>Wenzhouxiangella</taxon>
    </lineage>
</organism>
<dbReference type="InterPro" id="IPR036388">
    <property type="entry name" value="WH-like_DNA-bd_sf"/>
</dbReference>
<dbReference type="Proteomes" id="UP000066624">
    <property type="component" value="Chromosome"/>
</dbReference>
<dbReference type="PANTHER" id="PTHR43133">
    <property type="entry name" value="RNA POLYMERASE ECF-TYPE SIGMA FACTO"/>
    <property type="match status" value="1"/>
</dbReference>
<proteinExistence type="inferred from homology"/>
<dbReference type="PANTHER" id="PTHR43133:SF39">
    <property type="entry name" value="SIMILAR TO RNA POLYMERASE SIGMA-E FACTOR"/>
    <property type="match status" value="1"/>
</dbReference>
<evidence type="ECO:0000259" key="5">
    <source>
        <dbReference type="Pfam" id="PF07638"/>
    </source>
</evidence>
<dbReference type="NCBIfam" id="TIGR02937">
    <property type="entry name" value="sigma70-ECF"/>
    <property type="match status" value="1"/>
</dbReference>
<dbReference type="NCBIfam" id="TIGR02999">
    <property type="entry name" value="Sig-70_X6"/>
    <property type="match status" value="1"/>
</dbReference>
<dbReference type="InterPro" id="IPR013325">
    <property type="entry name" value="RNA_pol_sigma_r2"/>
</dbReference>
<accession>A0A0K0XZN5</accession>
<protein>
    <recommendedName>
        <fullName evidence="5">RNA polymerase sigma-70 ECF-like HTH domain-containing protein</fullName>
    </recommendedName>
</protein>
<keyword evidence="4" id="KW-0804">Transcription</keyword>
<dbReference type="InterPro" id="IPR013324">
    <property type="entry name" value="RNA_pol_sigma_r3/r4-like"/>
</dbReference>
<evidence type="ECO:0000313" key="6">
    <source>
        <dbReference type="EMBL" id="AKS43144.1"/>
    </source>
</evidence>
<dbReference type="GO" id="GO:0006352">
    <property type="term" value="P:DNA-templated transcription initiation"/>
    <property type="evidence" value="ECO:0007669"/>
    <property type="project" value="InterPro"/>
</dbReference>
<dbReference type="InterPro" id="IPR053812">
    <property type="entry name" value="HTH_Sigma70_ECF-like"/>
</dbReference>
<dbReference type="AlphaFoldDB" id="A0A0K0XZN5"/>
<evidence type="ECO:0000313" key="7">
    <source>
        <dbReference type="Proteomes" id="UP000066624"/>
    </source>
</evidence>
<comment type="similarity">
    <text evidence="1">Belongs to the sigma-70 factor family. ECF subfamily.</text>
</comment>
<evidence type="ECO:0000256" key="4">
    <source>
        <dbReference type="ARBA" id="ARBA00023163"/>
    </source>
</evidence>
<dbReference type="STRING" id="1579979.WM2015_2787"/>
<dbReference type="InterPro" id="IPR039425">
    <property type="entry name" value="RNA_pol_sigma-70-like"/>
</dbReference>
<dbReference type="SUPFAM" id="SSF88659">
    <property type="entry name" value="Sigma3 and sigma4 domains of RNA polymerase sigma factors"/>
    <property type="match status" value="1"/>
</dbReference>